<evidence type="ECO:0000313" key="13">
    <source>
        <dbReference type="Proteomes" id="UP000295131"/>
    </source>
</evidence>
<dbReference type="InterPro" id="IPR000394">
    <property type="entry name" value="RNA_pol_sigma_54"/>
</dbReference>
<dbReference type="InterPro" id="IPR007634">
    <property type="entry name" value="RNA_pol_sigma_54_DNA-bd"/>
</dbReference>
<evidence type="ECO:0000256" key="7">
    <source>
        <dbReference type="ARBA" id="ARBA00023125"/>
    </source>
</evidence>
<proteinExistence type="inferred from homology"/>
<evidence type="ECO:0000256" key="9">
    <source>
        <dbReference type="PIRNR" id="PIRNR000774"/>
    </source>
</evidence>
<dbReference type="Gene3D" id="1.10.10.60">
    <property type="entry name" value="Homeodomain-like"/>
    <property type="match status" value="1"/>
</dbReference>
<keyword evidence="5 9" id="KW-0805">Transcription regulation</keyword>
<dbReference type="GO" id="GO:0001216">
    <property type="term" value="F:DNA-binding transcription activator activity"/>
    <property type="evidence" value="ECO:0007669"/>
    <property type="project" value="InterPro"/>
</dbReference>
<dbReference type="GO" id="GO:0000428">
    <property type="term" value="C:DNA-directed RNA polymerase complex"/>
    <property type="evidence" value="ECO:0007669"/>
    <property type="project" value="UniProtKB-KW"/>
</dbReference>
<evidence type="ECO:0000259" key="10">
    <source>
        <dbReference type="Pfam" id="PF04552"/>
    </source>
</evidence>
<dbReference type="GO" id="GO:0016987">
    <property type="term" value="F:sigma factor activity"/>
    <property type="evidence" value="ECO:0007669"/>
    <property type="project" value="UniProtKB-KW"/>
</dbReference>
<feature type="domain" description="RNA polymerase sigma factor 54 core-binding" evidence="11">
    <location>
        <begin position="130"/>
        <end position="317"/>
    </location>
</feature>
<keyword evidence="4 9" id="KW-0548">Nucleotidyltransferase</keyword>
<evidence type="ECO:0000256" key="5">
    <source>
        <dbReference type="ARBA" id="ARBA00023015"/>
    </source>
</evidence>
<evidence type="ECO:0000256" key="4">
    <source>
        <dbReference type="ARBA" id="ARBA00022695"/>
    </source>
</evidence>
<dbReference type="AlphaFoldDB" id="A0A4V3A7A8"/>
<comment type="caution">
    <text evidence="12">The sequence shown here is derived from an EMBL/GenBank/DDBJ whole genome shotgun (WGS) entry which is preliminary data.</text>
</comment>
<comment type="function">
    <text evidence="9">Sigma factors are initiation factors that promote the attachment of RNA polymerase to specific initiation sites and are then released.</text>
</comment>
<dbReference type="NCBIfam" id="TIGR02395">
    <property type="entry name" value="rpoN_sigma"/>
    <property type="match status" value="1"/>
</dbReference>
<accession>A0A4V3A7A8</accession>
<dbReference type="Proteomes" id="UP000295131">
    <property type="component" value="Unassembled WGS sequence"/>
</dbReference>
<dbReference type="NCBIfam" id="NF004596">
    <property type="entry name" value="PRK05932.1-3"/>
    <property type="match status" value="1"/>
</dbReference>
<dbReference type="NCBIfam" id="NF009118">
    <property type="entry name" value="PRK12469.1"/>
    <property type="match status" value="1"/>
</dbReference>
<dbReference type="PRINTS" id="PR00045">
    <property type="entry name" value="SIGMA54FCT"/>
</dbReference>
<dbReference type="PANTHER" id="PTHR32248:SF4">
    <property type="entry name" value="RNA POLYMERASE SIGMA-54 FACTOR"/>
    <property type="match status" value="1"/>
</dbReference>
<dbReference type="EMBL" id="SMSI01000001">
    <property type="protein sequence ID" value="TDH38075.1"/>
    <property type="molecule type" value="Genomic_DNA"/>
</dbReference>
<evidence type="ECO:0000256" key="8">
    <source>
        <dbReference type="ARBA" id="ARBA00023163"/>
    </source>
</evidence>
<organism evidence="12 13">
    <name type="scientific">Pseudohoeflea suaedae</name>
    <dbReference type="NCBI Taxonomy" id="877384"/>
    <lineage>
        <taxon>Bacteria</taxon>
        <taxon>Pseudomonadati</taxon>
        <taxon>Pseudomonadota</taxon>
        <taxon>Alphaproteobacteria</taxon>
        <taxon>Hyphomicrobiales</taxon>
        <taxon>Rhizobiaceae</taxon>
        <taxon>Pseudohoeflea</taxon>
    </lineage>
</organism>
<keyword evidence="2 9" id="KW-0240">DNA-directed RNA polymerase</keyword>
<comment type="similarity">
    <text evidence="1 9">Belongs to the sigma-54 factor family.</text>
</comment>
<dbReference type="InterPro" id="IPR038709">
    <property type="entry name" value="RpoN_core-bd_sf"/>
</dbReference>
<dbReference type="Pfam" id="PF00309">
    <property type="entry name" value="Sigma54_AID"/>
    <property type="match status" value="1"/>
</dbReference>
<dbReference type="PROSITE" id="PS50044">
    <property type="entry name" value="SIGMA54_3"/>
    <property type="match status" value="1"/>
</dbReference>
<reference evidence="12 13" key="1">
    <citation type="journal article" date="2013" name="Int. J. Syst. Evol. Microbiol.">
        <title>Hoeflea suaedae sp. nov., an endophytic bacterium isolated from the root of the halophyte Suaeda maritima.</title>
        <authorList>
            <person name="Chung E.J."/>
            <person name="Park J.A."/>
            <person name="Pramanik P."/>
            <person name="Bibi F."/>
            <person name="Jeon C.O."/>
            <person name="Chung Y.R."/>
        </authorList>
    </citation>
    <scope>NUCLEOTIDE SEQUENCE [LARGE SCALE GENOMIC DNA]</scope>
    <source>
        <strain evidence="12 13">YC6898</strain>
    </source>
</reference>
<dbReference type="Pfam" id="PF04552">
    <property type="entry name" value="Sigma54_DBD"/>
    <property type="match status" value="1"/>
</dbReference>
<dbReference type="PROSITE" id="PS00717">
    <property type="entry name" value="SIGMA54_1"/>
    <property type="match status" value="1"/>
</dbReference>
<sequence>MSLSVKLQMRQSQSLVMTPQLMQSIRLLQFNHAELQQFIEQEVERNPLLEIAGEASEQDAPESADIIPLRVHEPEPDGSAERMSESLDADYENVYQDDHGAERPDAPELAASWKSMPGGGSGGLGEGVDIDDFAAMPLTLRDHVAEQVAFAFENVTDRAIANELADHLDPAGYFQGDTHEIAIRLGVNRERIEGVLAKTRSFDPPGIFARSLSECLAIQLERKNRLDPAMATLLDHLDLLARRDFQSLGRLCRVDEEDLLQMLSEIRALDPKPGTRFEETLSEIVVPDVIVRQASDGGWLVELNPDTLPRVLVNQSYCAKVSARLPKAGEGRDFLNECLQTANWLTRSLDQRARTIVKVASEIVKRQDAFFLHGVDHLRPLNLKAVAEAIGMHESTVSRVTSNKFMLTPRGVFELKYFFTVSIGSANNDGETHSAESVRHRIRTLIEQEEPHAVLSDDDLVDLLKKGGIGIARRTVAKYREAMSIPSSVQRRREKRARAKAAVA</sequence>
<evidence type="ECO:0000313" key="12">
    <source>
        <dbReference type="EMBL" id="TDH38075.1"/>
    </source>
</evidence>
<keyword evidence="6 9" id="KW-0731">Sigma factor</keyword>
<feature type="domain" description="RNA polymerase sigma factor 54 DNA-binding" evidence="10">
    <location>
        <begin position="333"/>
        <end position="493"/>
    </location>
</feature>
<gene>
    <name evidence="12" type="primary">rpoN</name>
    <name evidence="12" type="ORF">E2A64_02815</name>
</gene>
<dbReference type="PROSITE" id="PS00718">
    <property type="entry name" value="SIGMA54_2"/>
    <property type="match status" value="1"/>
</dbReference>
<dbReference type="Pfam" id="PF04963">
    <property type="entry name" value="Sigma54_CBD"/>
    <property type="match status" value="1"/>
</dbReference>
<protein>
    <recommendedName>
        <fullName evidence="9">RNA polymerase sigma-54 factor</fullName>
    </recommendedName>
</protein>
<dbReference type="RefSeq" id="WP_133282911.1">
    <property type="nucleotide sequence ID" value="NZ_SMSI01000001.1"/>
</dbReference>
<dbReference type="GO" id="GO:0006352">
    <property type="term" value="P:DNA-templated transcription initiation"/>
    <property type="evidence" value="ECO:0007669"/>
    <property type="project" value="InterPro"/>
</dbReference>
<keyword evidence="3 9" id="KW-0808">Transferase</keyword>
<dbReference type="GO" id="GO:0016779">
    <property type="term" value="F:nucleotidyltransferase activity"/>
    <property type="evidence" value="ECO:0007669"/>
    <property type="project" value="UniProtKB-KW"/>
</dbReference>
<keyword evidence="7 9" id="KW-0238">DNA-binding</keyword>
<dbReference type="PANTHER" id="PTHR32248">
    <property type="entry name" value="RNA POLYMERASE SIGMA-54 FACTOR"/>
    <property type="match status" value="1"/>
</dbReference>
<dbReference type="OrthoDB" id="9814402at2"/>
<evidence type="ECO:0000259" key="11">
    <source>
        <dbReference type="Pfam" id="PF04963"/>
    </source>
</evidence>
<name>A0A4V3A7A8_9HYPH</name>
<dbReference type="InterPro" id="IPR007046">
    <property type="entry name" value="RNA_pol_sigma_54_core-bd"/>
</dbReference>
<dbReference type="Gene3D" id="1.10.10.1330">
    <property type="entry name" value="RNA polymerase sigma-54 factor, core-binding domain"/>
    <property type="match status" value="1"/>
</dbReference>
<evidence type="ECO:0000256" key="2">
    <source>
        <dbReference type="ARBA" id="ARBA00022478"/>
    </source>
</evidence>
<keyword evidence="13" id="KW-1185">Reference proteome</keyword>
<evidence type="ECO:0000256" key="3">
    <source>
        <dbReference type="ARBA" id="ARBA00022679"/>
    </source>
</evidence>
<dbReference type="PIRSF" id="PIRSF000774">
    <property type="entry name" value="RpoN"/>
    <property type="match status" value="1"/>
</dbReference>
<evidence type="ECO:0000256" key="6">
    <source>
        <dbReference type="ARBA" id="ARBA00023082"/>
    </source>
</evidence>
<dbReference type="GO" id="GO:0003677">
    <property type="term" value="F:DNA binding"/>
    <property type="evidence" value="ECO:0007669"/>
    <property type="project" value="UniProtKB-KW"/>
</dbReference>
<evidence type="ECO:0000256" key="1">
    <source>
        <dbReference type="ARBA" id="ARBA00008798"/>
    </source>
</evidence>
<keyword evidence="8 9" id="KW-0804">Transcription</keyword>